<dbReference type="Pfam" id="PF02645">
    <property type="entry name" value="DegV"/>
    <property type="match status" value="1"/>
</dbReference>
<evidence type="ECO:0000313" key="3">
    <source>
        <dbReference type="Proteomes" id="UP000050514"/>
    </source>
</evidence>
<comment type="caution">
    <text evidence="2">The sequence shown here is derived from an EMBL/GenBank/DDBJ whole genome shotgun (WGS) entry which is preliminary data.</text>
</comment>
<proteinExistence type="predicted"/>
<keyword evidence="3" id="KW-1185">Reference proteome</keyword>
<reference evidence="2 3" key="1">
    <citation type="submission" date="2015-07" db="EMBL/GenBank/DDBJ databases">
        <title>Draft genome of Bellilinea caldifistulae DSM 17877.</title>
        <authorList>
            <person name="Hemp J."/>
            <person name="Ward L.M."/>
            <person name="Pace L.A."/>
            <person name="Fischer W.W."/>
        </authorList>
    </citation>
    <scope>NUCLEOTIDE SEQUENCE [LARGE SCALE GENOMIC DNA]</scope>
    <source>
        <strain evidence="2 3">GOMI-1</strain>
    </source>
</reference>
<dbReference type="AlphaFoldDB" id="A0A0N8GMC0"/>
<dbReference type="STRING" id="360411.AC812_10100"/>
<evidence type="ECO:0008006" key="4">
    <source>
        <dbReference type="Google" id="ProtNLM"/>
    </source>
</evidence>
<dbReference type="PANTHER" id="PTHR33434">
    <property type="entry name" value="DEGV DOMAIN-CONTAINING PROTEIN DR_1986-RELATED"/>
    <property type="match status" value="1"/>
</dbReference>
<dbReference type="EMBL" id="LGHJ01000016">
    <property type="protein sequence ID" value="KPL74874.1"/>
    <property type="molecule type" value="Genomic_DNA"/>
</dbReference>
<name>A0A0N8GMC0_9CHLR</name>
<accession>A0A0N8GMC0</accession>
<dbReference type="NCBIfam" id="TIGR00762">
    <property type="entry name" value="DegV"/>
    <property type="match status" value="1"/>
</dbReference>
<dbReference type="Proteomes" id="UP000050514">
    <property type="component" value="Unassembled WGS sequence"/>
</dbReference>
<dbReference type="InterPro" id="IPR003797">
    <property type="entry name" value="DegV"/>
</dbReference>
<dbReference type="PANTHER" id="PTHR33434:SF2">
    <property type="entry name" value="FATTY ACID-BINDING PROTEIN TM_1468"/>
    <property type="match status" value="1"/>
</dbReference>
<dbReference type="InterPro" id="IPR050270">
    <property type="entry name" value="DegV_domain_contain"/>
</dbReference>
<sequence length="285" mass="30282">MSKVAVVTDSTAYIPEHLSNGYALHAIPLQVVWGGETFRDGVDITPLEFYTRLQHAKVMPTTSQPSPAAFQQVYTSLLEQGYDILSIHISAALSGTIDSAVQAKQTLQTDRVIIVDSYSTGMGLGFQALQVARAAKQGASLEECKAIAEKAVQHTGVLFAVSTLEFLHRGGRIGGAAAFLGTALGLKPILALENGKIVAVEKIRTMNKAVDRLIDIFVERVGSQRPVRIAALHANAPAEAERLLEKACQRFDPSDIAEAFAATVSPVIGTHTGPGTVGIAYMAGM</sequence>
<dbReference type="GO" id="GO:0008289">
    <property type="term" value="F:lipid binding"/>
    <property type="evidence" value="ECO:0007669"/>
    <property type="project" value="UniProtKB-KW"/>
</dbReference>
<dbReference type="RefSeq" id="WP_061915707.1">
    <property type="nucleotide sequence ID" value="NZ_DF967971.1"/>
</dbReference>
<dbReference type="OrthoDB" id="9780660at2"/>
<evidence type="ECO:0000256" key="1">
    <source>
        <dbReference type="ARBA" id="ARBA00023121"/>
    </source>
</evidence>
<dbReference type="InterPro" id="IPR043168">
    <property type="entry name" value="DegV_C"/>
</dbReference>
<dbReference type="Gene3D" id="3.40.50.10170">
    <property type="match status" value="1"/>
</dbReference>
<dbReference type="PROSITE" id="PS51482">
    <property type="entry name" value="DEGV"/>
    <property type="match status" value="1"/>
</dbReference>
<dbReference type="PATRIC" id="fig|360411.5.peg.2632"/>
<dbReference type="SUPFAM" id="SSF82549">
    <property type="entry name" value="DAK1/DegV-like"/>
    <property type="match status" value="1"/>
</dbReference>
<evidence type="ECO:0000313" key="2">
    <source>
        <dbReference type="EMBL" id="KPL74874.1"/>
    </source>
</evidence>
<dbReference type="Gene3D" id="3.30.1180.10">
    <property type="match status" value="1"/>
</dbReference>
<keyword evidence="1" id="KW-0446">Lipid-binding</keyword>
<protein>
    <recommendedName>
        <fullName evidence="4">DegV family protein</fullName>
    </recommendedName>
</protein>
<organism evidence="2 3">
    <name type="scientific">Bellilinea caldifistulae</name>
    <dbReference type="NCBI Taxonomy" id="360411"/>
    <lineage>
        <taxon>Bacteria</taxon>
        <taxon>Bacillati</taxon>
        <taxon>Chloroflexota</taxon>
        <taxon>Anaerolineae</taxon>
        <taxon>Anaerolineales</taxon>
        <taxon>Anaerolineaceae</taxon>
        <taxon>Bellilinea</taxon>
    </lineage>
</organism>
<gene>
    <name evidence="2" type="ORF">AC812_10100</name>
</gene>